<dbReference type="EMBL" id="BAAADV010000007">
    <property type="protein sequence ID" value="GAA0677980.1"/>
    <property type="molecule type" value="Genomic_DNA"/>
</dbReference>
<dbReference type="PANTHER" id="PTHR36529">
    <property type="entry name" value="SLL1095 PROTEIN"/>
    <property type="match status" value="1"/>
</dbReference>
<keyword evidence="2" id="KW-1185">Reference proteome</keyword>
<name>A0AAV3TE89_9EURY</name>
<sequence length="250" mass="26703">MTVVAVVAEPPREGLVLQELAETTPLSAAEAADLYAAAYKDVLRAVDASGGDLLVNYRSDVDIPDEHQGEQSAEDELRALAREAVDDIDEARFEVQVGTSRSARAGNTITHLLESEEVKSAAAVPPTTPLMARTHVDGAAMKLRNNPVVLGPSLGGEVYYAGFTDTIDFQGAYEPPAVETLATRAVDAGHDVEYTELLPTVDTADGLTTLVTMLRSRVTAGRIVPEFTTKLIDDLGLRVEDDGDPTLVRD</sequence>
<dbReference type="InterPro" id="IPR018641">
    <property type="entry name" value="Trfase_1_rSAM/seldom-assoc"/>
</dbReference>
<dbReference type="AlphaFoldDB" id="A0AAV3TE89"/>
<dbReference type="InterPro" id="IPR029044">
    <property type="entry name" value="Nucleotide-diphossugar_trans"/>
</dbReference>
<accession>A0AAV3TE89</accession>
<dbReference type="RefSeq" id="WP_343774647.1">
    <property type="nucleotide sequence ID" value="NZ_BAAADV010000007.1"/>
</dbReference>
<reference evidence="1 2" key="1">
    <citation type="journal article" date="2019" name="Int. J. Syst. Evol. Microbiol.">
        <title>The Global Catalogue of Microorganisms (GCM) 10K type strain sequencing project: providing services to taxonomists for standard genome sequencing and annotation.</title>
        <authorList>
            <consortium name="The Broad Institute Genomics Platform"/>
            <consortium name="The Broad Institute Genome Sequencing Center for Infectious Disease"/>
            <person name="Wu L."/>
            <person name="Ma J."/>
        </authorList>
    </citation>
    <scope>NUCLEOTIDE SEQUENCE [LARGE SCALE GENOMIC DNA]</scope>
    <source>
        <strain evidence="1 2">JCM 16328</strain>
    </source>
</reference>
<dbReference type="Gene3D" id="3.90.550.10">
    <property type="entry name" value="Spore Coat Polysaccharide Biosynthesis Protein SpsA, Chain A"/>
    <property type="match status" value="1"/>
</dbReference>
<dbReference type="Proteomes" id="UP001500420">
    <property type="component" value="Unassembled WGS sequence"/>
</dbReference>
<comment type="caution">
    <text evidence="1">The sequence shown here is derived from an EMBL/GenBank/DDBJ whole genome shotgun (WGS) entry which is preliminary data.</text>
</comment>
<organism evidence="1 2">
    <name type="scientific">Natronoarchaeum mannanilyticum</name>
    <dbReference type="NCBI Taxonomy" id="926360"/>
    <lineage>
        <taxon>Archaea</taxon>
        <taxon>Methanobacteriati</taxon>
        <taxon>Methanobacteriota</taxon>
        <taxon>Stenosarchaea group</taxon>
        <taxon>Halobacteria</taxon>
        <taxon>Halobacteriales</taxon>
        <taxon>Natronoarchaeaceae</taxon>
    </lineage>
</organism>
<protein>
    <submittedName>
        <fullName evidence="1">DUF2064 domain-containing protein</fullName>
    </submittedName>
</protein>
<dbReference type="PANTHER" id="PTHR36529:SF1">
    <property type="entry name" value="GLYCOSYLTRANSFERASE"/>
    <property type="match status" value="1"/>
</dbReference>
<evidence type="ECO:0000313" key="1">
    <source>
        <dbReference type="EMBL" id="GAA0677980.1"/>
    </source>
</evidence>
<proteinExistence type="predicted"/>
<gene>
    <name evidence="1" type="ORF">GCM10009020_27700</name>
</gene>
<evidence type="ECO:0000313" key="2">
    <source>
        <dbReference type="Proteomes" id="UP001500420"/>
    </source>
</evidence>